<dbReference type="Pfam" id="PF00530">
    <property type="entry name" value="SRCR"/>
    <property type="match status" value="3"/>
</dbReference>
<dbReference type="PANTHER" id="PTHR47653">
    <property type="entry name" value="PROTEIN BARK BEETLE"/>
    <property type="match status" value="1"/>
</dbReference>
<dbReference type="SMART" id="SM00710">
    <property type="entry name" value="PbH1"/>
    <property type="match status" value="15"/>
</dbReference>
<dbReference type="GO" id="GO:0016020">
    <property type="term" value="C:membrane"/>
    <property type="evidence" value="ECO:0007669"/>
    <property type="project" value="InterPro"/>
</dbReference>
<keyword evidence="4" id="KW-0325">Glycoprotein</keyword>
<dbReference type="InterPro" id="IPR001190">
    <property type="entry name" value="SRCR"/>
</dbReference>
<dbReference type="InterPro" id="IPR016187">
    <property type="entry name" value="CTDL_fold"/>
</dbReference>
<evidence type="ECO:0000259" key="7">
    <source>
        <dbReference type="PROSITE" id="PS50287"/>
    </source>
</evidence>
<keyword evidence="2" id="KW-0677">Repeat</keyword>
<dbReference type="SUPFAM" id="SSF56487">
    <property type="entry name" value="SRCR-like"/>
    <property type="match status" value="3"/>
</dbReference>
<proteinExistence type="predicted"/>
<dbReference type="SUPFAM" id="SSF51126">
    <property type="entry name" value="Pectin lyase-like"/>
    <property type="match status" value="3"/>
</dbReference>
<dbReference type="PANTHER" id="PTHR47653:SF1">
    <property type="entry name" value="DELETED IN MALIGNANT BRAIN TUMORS 1 PROTEIN"/>
    <property type="match status" value="1"/>
</dbReference>
<dbReference type="InterPro" id="IPR006626">
    <property type="entry name" value="PbH1"/>
</dbReference>
<dbReference type="InterPro" id="IPR053243">
    <property type="entry name" value="SJ_maturation_regulator"/>
</dbReference>
<evidence type="ECO:0000313" key="8">
    <source>
        <dbReference type="Proteomes" id="UP000035681"/>
    </source>
</evidence>
<dbReference type="WBParaSite" id="SSTP_0000917500.1">
    <property type="protein sequence ID" value="SSTP_0000917500.1"/>
    <property type="gene ID" value="SSTP_0000917500"/>
</dbReference>
<dbReference type="Gene3D" id="3.10.250.10">
    <property type="entry name" value="SRCR-like domain"/>
    <property type="match status" value="3"/>
</dbReference>
<feature type="transmembrane region" description="Helical" evidence="6">
    <location>
        <begin position="2758"/>
        <end position="2781"/>
    </location>
</feature>
<evidence type="ECO:0000256" key="6">
    <source>
        <dbReference type="SAM" id="Phobius"/>
    </source>
</evidence>
<name>A0A0K0EI68_STRER</name>
<protein>
    <submittedName>
        <fullName evidence="9 10">SRCR domain-containing protein</fullName>
    </submittedName>
</protein>
<evidence type="ECO:0000256" key="5">
    <source>
        <dbReference type="PROSITE-ProRule" id="PRU00196"/>
    </source>
</evidence>
<keyword evidence="6" id="KW-0812">Transmembrane</keyword>
<dbReference type="InterPro" id="IPR036772">
    <property type="entry name" value="SRCR-like_dom_sf"/>
</dbReference>
<keyword evidence="3 5" id="KW-1015">Disulfide bond</keyword>
<sequence length="3129" mass="358331">MYFIQLTISLLQYLLYFFAFTPHLIESQGQFILPPGSNQPIQPIKNIIGGVYSKNVTLYFMNSPYRVNQDLIVEHGVTLHIQTGVIIYFDSGIGMKVFGTIEALGNEHAHIQMLPYQQQLLYDYKFPDFRLIDGPSVRQGRLQIKVIDKLTQIPKWKSVCTALTNWTSIDTKVACNSLGYSGGGFWKWYLRNNDTYPIVISKPNCHYGASNLYECEGLKDFSKIPMSENICQGEDDIGLYCWGKPTFRGWEKHWKGIQIINSPFTFVNEDPDEVSIIRQSFSRLDYVDIMYAGYDLQTKNATPAVYVEGTPPLFNGMRVSRSARDGFFFYEASGPIFITNSTIDYNRGHGIVVDNTTDGRLFVNSTIIQNNYGDGIWYKQKLGGIQLIQKLNDRRIKRQVSFFEEENDRLDMCKTHILPSNHFFPHLIRLHLQNGTFYNIDNPPLCWMSLSLPSRLSYTYTFQFIDIINKNSNIENENESKTNLTICDGNENENICRNERYNIPIYNKIFPQSISLKSNSQPIYIALLHKTSSIDNGKVAGDVEIRFKIHASVLDKGIYGLNVTNSLIYNNTGCGIRAMEIRDRTCLSNVTIKNNEGLAGFLIKDGSADVWVNGSNIDYNWGDGMNISYAGGSINFNGSTLIGNKWRGFAFHQNESLPFLPLRQEIIFKGRPSNNRFYLRTILAHNLWGGLLIGNYCTPYGMNFEPKIFINWVEFVSNFYHPHIEIFSCQRIWPPTGQTLLDISGNRIERGSGLGFRIEPAVNILATISSNIFLEINNTALLIRNSKYPQLSVLPAKINISKNAFKFNRGQYIVNIGLNEEAENQKMFFNQQNEVNENKVINPFPFLKPRSTPYAALVVSSSNVVIQRNCFRNPEADYEIGTELSEHAKWIDAKENNWGSPQREIFMPKIFDQFYRYSLASIEVNPYAATCNQLNPKITYLQEYFRQFKKESNPFILGGKIYENHDLVKGKYIVTDDLHIVPGAKLTLSPGTIIEFSDNIGMLVEGELLRTDMVESNEPIIFTGKKFNQQKIKNVRLMDENDNEDTYEGRLEVFIDGNWGSVCNRSFTAFHGQLVCNQLGLIIDPEYFENWRIYPSPGELPMIMDNIRCEENEYDITNCRHDGVSHNIEASCPPTNVIGLRCLEPHWAGVRYSLLANPPIFTGQPTMNNWIIEKAGLFDFRSNIFKAALQIDWNYHTFENLVIKNSFYHGLDIIYNDLTKKPAFRDSYFINNRYDGINIRSGGITIERVFINNNGNAGIRYNPMVHEGTQKDIVSWLDKKEQPEMEANNVFIVPNNINQTINVFESQLNQRKFLIFKENDFCPIDLNSPCIWNVDIEAIGSEFGMNGKLAIQLVNRAGNETDEEAILTDYSTSQSWSVRKNTIEFPIVSRGNKMSLQYSRSYGKPKLILLVLFLDTQEYLDKFVHVYQSEIKGNQYAVLSIHYSNLTYDDGTILIRRSQEMLWFQKVNFTKNTEAVLWINNPQHVIIPGTEIAEITYNIDNCSITENYGSIIDTHRDLFSSANIFHWKFWSNTFEKNKNSGIFVHLPDNYNLLETKNHSFLMTENRFQNNTNFHIHLRGFYAFVNISSNNITDNICDNKFGILEISGTEKYMIMERNRFLQNHGKWMIKIDIESHTLRDRGSEIEGFIQYNYFLYNTFVKNLDDYVETIPRSYAIGIFGLQKIDVHFNRLRNILMDFELVAGVKPKFPIDDILNVTHNWWGTGNDATIFQRIFDLDDCTNFILANFSPFYVTEELFLDYWWRPYIGQLAEAKYIEPDVLDLKGRMYISKNMTLLSERWYKFPFFYKPEIPYRISKDLTIMPNATLYIERGVEIHVSPNVNILVLGELICGGTYWEPCRIKPLNETEFIQTQKQKPTRYKREIYNNLYSTEVEYLKRNKRKSSTDSVFDKFPILRRHDPYYQKFEISLERNGSAFNAGFLQIYNETTGEIVPSCDRQFTIKNARVVCKQLGLPYLNAYHWITPRWDYNPKIRLVRTYMEPRECYGDEDRLDKCLLRMSGNDSQWMCMDNEHFNYIHCGNDISLNKDYIGNWGSLIFAPSTLELGIKSMEEKSILRHIEIVGGGRSHNESLDVGALQIVRRSPVIDSLNVTNSSMHGIQIISPSSTIILNIVNVTNNKGQGINILATNLQTPMSTSFVPTGSLTIPYYSPGLLDICSTGKIVNVNNRIILFYKYDSINVDCIKVFHSLRGPISFRFIHFNLYKSKTNLGRSDALYIYSDASFKQRSLLKKYSADNFDPKILPIQSSTGVISLHLRGTAADGEYGFIAEIAIVPNNPDTANPMEINIRYGKLYENDRGAIEYKNIGEIGPSLTIENCAIDNNGYHLFGNISTSSQAIEIHLHNTLTFNFYRNSVTHNRGGLLLTDECSSAVARLNALIKNNAFVSNKNSTTLAFLGNNYQSVMILGNIISLNEALYFDTALVQKMSANFSRNLFSNNTGTHIINTQGYSKINSDTQLFFFNSFQDNIALGAGHQYEERYGYLSYNEIDEFHRRPKRQVLTQRGVSFDWWTHVDFDTARYRGTILAGSSQQRFYHNVFDNPLNDYELVTSNASQYMIGRIDARENYWGYPGTSGVASGKIRDYNDYPYLISVDYEPVLESNTSLIDGDCPPGWFIAGNNEFKSCFLFIGAVMTYNNAVNFCAEIGGFMPYLRTDDVRQTILANKINSIVNSEITENERKNLLPGYQEVSIWVSGVSIPSIQCGKMNSQSARIGIENCNNLLPFVCEKGTKPYQEPIMWRNGLIYFVIVLGCLLSVLVILSICWYFKSKKRDEEHIMRKDFARESVKRKQEEKLRWEQLKQRNMLENEKQLKRPNHEVDSISKAHMNLVDNNATYTASSSRTTTYLTNNSSATTPSTVRTGVDTLSTDDYTVCTSVTNSYGVPSSNTNHNYVYTNPNPYAEIGTFSRKNSNNPIILTSKQDFLSECSTCDGTESSTYSSVKGSSVTYETSNCCSEVREGTNSDISSTQTLIPNMKPTFTTFGKNNLPNNRPKSTFIPKTSTTTYLSSSKPQLLSVNSNPSIINSLKNETNNSYYNFIKQQPAQPKFIQTPVVSELRSFSNYQPLKQSGRLQFTQPDIPSKSLNNLTENINSQILGNNISKHKPTDKKISLETSM</sequence>
<dbReference type="SUPFAM" id="SSF56436">
    <property type="entry name" value="C-type lectin-like"/>
    <property type="match status" value="1"/>
</dbReference>
<feature type="disulfide bond" evidence="5">
    <location>
        <begin position="205"/>
        <end position="215"/>
    </location>
</feature>
<comment type="caution">
    <text evidence="5">Lacks conserved residue(s) required for the propagation of feature annotation.</text>
</comment>
<keyword evidence="6" id="KW-0472">Membrane</keyword>
<reference evidence="9" key="1">
    <citation type="submission" date="2015-08" db="UniProtKB">
        <authorList>
            <consortium name="WormBaseParasite"/>
        </authorList>
    </citation>
    <scope>IDENTIFICATION</scope>
</reference>
<evidence type="ECO:0000256" key="4">
    <source>
        <dbReference type="ARBA" id="ARBA00023180"/>
    </source>
</evidence>
<feature type="domain" description="SRCR" evidence="7">
    <location>
        <begin position="129"/>
        <end position="242"/>
    </location>
</feature>
<dbReference type="CDD" id="cd00037">
    <property type="entry name" value="CLECT"/>
    <property type="match status" value="1"/>
</dbReference>
<dbReference type="WBParaSite" id="TCONS_00000944.p1">
    <property type="protein sequence ID" value="TCONS_00000944.p1"/>
    <property type="gene ID" value="XLOC_000892"/>
</dbReference>
<evidence type="ECO:0000256" key="2">
    <source>
        <dbReference type="ARBA" id="ARBA00022737"/>
    </source>
</evidence>
<keyword evidence="1" id="KW-0732">Signal</keyword>
<feature type="disulfide bond" evidence="5">
    <location>
        <begin position="2002"/>
        <end position="2012"/>
    </location>
</feature>
<dbReference type="InterPro" id="IPR011050">
    <property type="entry name" value="Pectin_lyase_fold/virulence"/>
</dbReference>
<dbReference type="STRING" id="6248.A0A0K0EI68"/>
<feature type="disulfide bond" evidence="5">
    <location>
        <begin position="1109"/>
        <end position="1119"/>
    </location>
</feature>
<accession>A0A0K0EI68</accession>
<feature type="domain" description="SRCR" evidence="7">
    <location>
        <begin position="1035"/>
        <end position="1143"/>
    </location>
</feature>
<dbReference type="GO" id="GO:0045217">
    <property type="term" value="P:cell-cell junction maintenance"/>
    <property type="evidence" value="ECO:0007669"/>
    <property type="project" value="TreeGrafter"/>
</dbReference>
<dbReference type="Gene3D" id="2.160.20.10">
    <property type="entry name" value="Single-stranded right-handed beta-helix, Pectin lyase-like"/>
    <property type="match status" value="2"/>
</dbReference>
<evidence type="ECO:0000313" key="10">
    <source>
        <dbReference type="WBParaSite" id="TCONS_00000944.p1"/>
    </source>
</evidence>
<dbReference type="SMART" id="SM00202">
    <property type="entry name" value="SR"/>
    <property type="match status" value="3"/>
</dbReference>
<dbReference type="Gene3D" id="3.10.100.10">
    <property type="entry name" value="Mannose-Binding Protein A, subunit A"/>
    <property type="match status" value="1"/>
</dbReference>
<keyword evidence="6" id="KW-1133">Transmembrane helix</keyword>
<dbReference type="Proteomes" id="UP000035681">
    <property type="component" value="Unplaced"/>
</dbReference>
<dbReference type="InterPro" id="IPR012334">
    <property type="entry name" value="Pectin_lyas_fold"/>
</dbReference>
<keyword evidence="8" id="KW-1185">Reference proteome</keyword>
<dbReference type="PROSITE" id="PS00420">
    <property type="entry name" value="SRCR_1"/>
    <property type="match status" value="1"/>
</dbReference>
<organism evidence="9">
    <name type="scientific">Strongyloides stercoralis</name>
    <name type="common">Threadworm</name>
    <dbReference type="NCBI Taxonomy" id="6248"/>
    <lineage>
        <taxon>Eukaryota</taxon>
        <taxon>Metazoa</taxon>
        <taxon>Ecdysozoa</taxon>
        <taxon>Nematoda</taxon>
        <taxon>Chromadorea</taxon>
        <taxon>Rhabditida</taxon>
        <taxon>Tylenchina</taxon>
        <taxon>Panagrolaimomorpha</taxon>
        <taxon>Strongyloidoidea</taxon>
        <taxon>Strongyloididae</taxon>
        <taxon>Strongyloides</taxon>
    </lineage>
</organism>
<dbReference type="InterPro" id="IPR039448">
    <property type="entry name" value="Beta_helix"/>
</dbReference>
<dbReference type="PROSITE" id="PS50287">
    <property type="entry name" value="SRCR_2"/>
    <property type="match status" value="3"/>
</dbReference>
<dbReference type="InterPro" id="IPR016186">
    <property type="entry name" value="C-type_lectin-like/link_sf"/>
</dbReference>
<feature type="domain" description="SRCR" evidence="7">
    <location>
        <begin position="1925"/>
        <end position="2037"/>
    </location>
</feature>
<evidence type="ECO:0000256" key="1">
    <source>
        <dbReference type="ARBA" id="ARBA00022729"/>
    </source>
</evidence>
<evidence type="ECO:0000313" key="9">
    <source>
        <dbReference type="WBParaSite" id="SSTP_0000917500.1"/>
    </source>
</evidence>
<evidence type="ECO:0000256" key="3">
    <source>
        <dbReference type="ARBA" id="ARBA00023157"/>
    </source>
</evidence>
<dbReference type="Pfam" id="PF13229">
    <property type="entry name" value="Beta_helix"/>
    <property type="match status" value="1"/>
</dbReference>